<name>A0A7S4JGF5_9STRA</name>
<dbReference type="AlphaFoldDB" id="A0A7S4JGF5"/>
<reference evidence="2" key="1">
    <citation type="submission" date="2021-01" db="EMBL/GenBank/DDBJ databases">
        <authorList>
            <person name="Corre E."/>
            <person name="Pelletier E."/>
            <person name="Niang G."/>
            <person name="Scheremetjew M."/>
            <person name="Finn R."/>
            <person name="Kale V."/>
            <person name="Holt S."/>
            <person name="Cochrane G."/>
            <person name="Meng A."/>
            <person name="Brown T."/>
            <person name="Cohen L."/>
        </authorList>
    </citation>
    <scope>NUCLEOTIDE SEQUENCE</scope>
    <source>
        <strain evidence="2">Isolate 1302-5</strain>
    </source>
</reference>
<gene>
    <name evidence="2" type="ORF">OAUR00152_LOCUS27615</name>
</gene>
<feature type="compositionally biased region" description="Basic residues" evidence="1">
    <location>
        <begin position="9"/>
        <end position="23"/>
    </location>
</feature>
<accession>A0A7S4JGF5</accession>
<evidence type="ECO:0000313" key="2">
    <source>
        <dbReference type="EMBL" id="CAE2262732.1"/>
    </source>
</evidence>
<evidence type="ECO:0000256" key="1">
    <source>
        <dbReference type="SAM" id="MobiDB-lite"/>
    </source>
</evidence>
<proteinExistence type="predicted"/>
<sequence length="102" mass="11371">MIGTVTEKRRPRKASKRRTRNAHSGRVIPGDSSCADRALARQRLKFEGEEDHRCEKAYDLILRRGRKGQDGGLVVEDSGTSHFRRRGVLSAGTDAIASFEGF</sequence>
<dbReference type="EMBL" id="HBKQ01040053">
    <property type="protein sequence ID" value="CAE2262732.1"/>
    <property type="molecule type" value="Transcribed_RNA"/>
</dbReference>
<protein>
    <submittedName>
        <fullName evidence="2">Uncharacterized protein</fullName>
    </submittedName>
</protein>
<feature type="region of interest" description="Disordered" evidence="1">
    <location>
        <begin position="1"/>
        <end position="30"/>
    </location>
</feature>
<organism evidence="2">
    <name type="scientific">Odontella aurita</name>
    <dbReference type="NCBI Taxonomy" id="265563"/>
    <lineage>
        <taxon>Eukaryota</taxon>
        <taxon>Sar</taxon>
        <taxon>Stramenopiles</taxon>
        <taxon>Ochrophyta</taxon>
        <taxon>Bacillariophyta</taxon>
        <taxon>Mediophyceae</taxon>
        <taxon>Biddulphiophycidae</taxon>
        <taxon>Eupodiscales</taxon>
        <taxon>Odontellaceae</taxon>
        <taxon>Odontella</taxon>
    </lineage>
</organism>